<comment type="caution">
    <text evidence="2">The sequence shown here is derived from an EMBL/GenBank/DDBJ whole genome shotgun (WGS) entry which is preliminary data.</text>
</comment>
<dbReference type="AlphaFoldDB" id="A0A1F7Y0G8"/>
<feature type="transmembrane region" description="Helical" evidence="1">
    <location>
        <begin position="6"/>
        <end position="23"/>
    </location>
</feature>
<keyword evidence="1" id="KW-1133">Transmembrane helix</keyword>
<gene>
    <name evidence="2" type="ORF">A2863_02705</name>
</gene>
<evidence type="ECO:0000313" key="3">
    <source>
        <dbReference type="Proteomes" id="UP000178750"/>
    </source>
</evidence>
<sequence length="191" mass="21906">MKSLRRYYIFIIFLGVLVGLTLVRRDQYMRSLAQTPADVGTVKVLTEKLEGKENVSRINVMFRTGTAQDEVEAISSLAMRIYVKGQDSANLQIVDKNANESDKIEISSELPVGEWRFPVNFVTKNEDGIVIDFAAINITKDGYLSSEYRKLATFYIKNDKEESDFDLTFDNELSFMYSKRRPTTNIWDATK</sequence>
<keyword evidence="1" id="KW-0812">Transmembrane</keyword>
<name>A0A1F7Y0G8_9BACT</name>
<dbReference type="Proteomes" id="UP000178750">
    <property type="component" value="Unassembled WGS sequence"/>
</dbReference>
<evidence type="ECO:0000313" key="2">
    <source>
        <dbReference type="EMBL" id="OGM20793.1"/>
    </source>
</evidence>
<protein>
    <submittedName>
        <fullName evidence="2">Uncharacterized protein</fullName>
    </submittedName>
</protein>
<reference evidence="2 3" key="1">
    <citation type="journal article" date="2016" name="Nat. Commun.">
        <title>Thousands of microbial genomes shed light on interconnected biogeochemical processes in an aquifer system.</title>
        <authorList>
            <person name="Anantharaman K."/>
            <person name="Brown C.T."/>
            <person name="Hug L.A."/>
            <person name="Sharon I."/>
            <person name="Castelle C.J."/>
            <person name="Probst A.J."/>
            <person name="Thomas B.C."/>
            <person name="Singh A."/>
            <person name="Wilkins M.J."/>
            <person name="Karaoz U."/>
            <person name="Brodie E.L."/>
            <person name="Williams K.H."/>
            <person name="Hubbard S.S."/>
            <person name="Banfield J.F."/>
        </authorList>
    </citation>
    <scope>NUCLEOTIDE SEQUENCE [LARGE SCALE GENOMIC DNA]</scope>
</reference>
<accession>A0A1F7Y0G8</accession>
<keyword evidence="1" id="KW-0472">Membrane</keyword>
<proteinExistence type="predicted"/>
<evidence type="ECO:0000256" key="1">
    <source>
        <dbReference type="SAM" id="Phobius"/>
    </source>
</evidence>
<dbReference type="EMBL" id="MGGF01000055">
    <property type="protein sequence ID" value="OGM20793.1"/>
    <property type="molecule type" value="Genomic_DNA"/>
</dbReference>
<organism evidence="2 3">
    <name type="scientific">Candidatus Woesebacteria bacterium RIFCSPHIGHO2_01_FULL_38_9b</name>
    <dbReference type="NCBI Taxonomy" id="1802493"/>
    <lineage>
        <taxon>Bacteria</taxon>
        <taxon>Candidatus Woeseibacteriota</taxon>
    </lineage>
</organism>